<evidence type="ECO:0000256" key="8">
    <source>
        <dbReference type="PROSITE-ProRule" id="PRU00175"/>
    </source>
</evidence>
<dbReference type="PANTHER" id="PTHR22937">
    <property type="entry name" value="E3 UBIQUITIN-PROTEIN LIGASE RNF165"/>
    <property type="match status" value="1"/>
</dbReference>
<comment type="caution">
    <text evidence="10">The sequence shown here is derived from an EMBL/GenBank/DDBJ whole genome shotgun (WGS) entry which is preliminary data.</text>
</comment>
<name>A0A8J8NL91_HALGN</name>
<dbReference type="Gene3D" id="3.30.40.10">
    <property type="entry name" value="Zinc/RING finger domain, C3HC4 (zinc finger)"/>
    <property type="match status" value="1"/>
</dbReference>
<evidence type="ECO:0000313" key="11">
    <source>
        <dbReference type="Proteomes" id="UP000785679"/>
    </source>
</evidence>
<keyword evidence="5 8" id="KW-0863">Zinc-finger</keyword>
<evidence type="ECO:0000256" key="1">
    <source>
        <dbReference type="ARBA" id="ARBA00000900"/>
    </source>
</evidence>
<dbReference type="EMBL" id="RRYP01012708">
    <property type="protein sequence ID" value="TNV76933.1"/>
    <property type="molecule type" value="Genomic_DNA"/>
</dbReference>
<dbReference type="InterPro" id="IPR045191">
    <property type="entry name" value="MBR1/2-like"/>
</dbReference>
<dbReference type="EC" id="2.3.2.27" evidence="2"/>
<dbReference type="PROSITE" id="PS50089">
    <property type="entry name" value="ZF_RING_2"/>
    <property type="match status" value="1"/>
</dbReference>
<reference evidence="10" key="1">
    <citation type="submission" date="2019-06" db="EMBL/GenBank/DDBJ databases">
        <authorList>
            <person name="Zheng W."/>
        </authorList>
    </citation>
    <scope>NUCLEOTIDE SEQUENCE</scope>
    <source>
        <strain evidence="10">QDHG01</strain>
    </source>
</reference>
<keyword evidence="7" id="KW-0862">Zinc</keyword>
<evidence type="ECO:0000259" key="9">
    <source>
        <dbReference type="PROSITE" id="PS50089"/>
    </source>
</evidence>
<evidence type="ECO:0000256" key="5">
    <source>
        <dbReference type="ARBA" id="ARBA00022771"/>
    </source>
</evidence>
<keyword evidence="4" id="KW-0479">Metal-binding</keyword>
<dbReference type="GO" id="GO:0008270">
    <property type="term" value="F:zinc ion binding"/>
    <property type="evidence" value="ECO:0007669"/>
    <property type="project" value="UniProtKB-KW"/>
</dbReference>
<keyword evidence="3" id="KW-0808">Transferase</keyword>
<keyword evidence="6" id="KW-0833">Ubl conjugation pathway</keyword>
<evidence type="ECO:0000256" key="4">
    <source>
        <dbReference type="ARBA" id="ARBA00022723"/>
    </source>
</evidence>
<dbReference type="Pfam" id="PF13639">
    <property type="entry name" value="zf-RING_2"/>
    <property type="match status" value="1"/>
</dbReference>
<evidence type="ECO:0000313" key="10">
    <source>
        <dbReference type="EMBL" id="TNV76933.1"/>
    </source>
</evidence>
<accession>A0A8J8NL91</accession>
<comment type="catalytic activity">
    <reaction evidence="1">
        <text>S-ubiquitinyl-[E2 ubiquitin-conjugating enzyme]-L-cysteine + [acceptor protein]-L-lysine = [E2 ubiquitin-conjugating enzyme]-L-cysteine + N(6)-ubiquitinyl-[acceptor protein]-L-lysine.</text>
        <dbReference type="EC" id="2.3.2.27"/>
    </reaction>
</comment>
<dbReference type="OrthoDB" id="8062037at2759"/>
<feature type="domain" description="RING-type" evidence="9">
    <location>
        <begin position="34"/>
        <end position="75"/>
    </location>
</feature>
<evidence type="ECO:0000256" key="6">
    <source>
        <dbReference type="ARBA" id="ARBA00022786"/>
    </source>
</evidence>
<dbReference type="Proteomes" id="UP000785679">
    <property type="component" value="Unassembled WGS sequence"/>
</dbReference>
<dbReference type="AlphaFoldDB" id="A0A8J8NL91"/>
<evidence type="ECO:0000256" key="3">
    <source>
        <dbReference type="ARBA" id="ARBA00022679"/>
    </source>
</evidence>
<dbReference type="InterPro" id="IPR001841">
    <property type="entry name" value="Znf_RING"/>
</dbReference>
<protein>
    <recommendedName>
        <fullName evidence="2">RING-type E3 ubiquitin transferase</fullName>
        <ecNumber evidence="2">2.3.2.27</ecNumber>
    </recommendedName>
</protein>
<dbReference type="InterPro" id="IPR013083">
    <property type="entry name" value="Znf_RING/FYVE/PHD"/>
</dbReference>
<proteinExistence type="predicted"/>
<dbReference type="PANTHER" id="PTHR22937:SF163">
    <property type="entry name" value="RING-TYPE E3 UBIQUITIN TRANSFERASE"/>
    <property type="match status" value="1"/>
</dbReference>
<organism evidence="10 11">
    <name type="scientific">Halteria grandinella</name>
    <dbReference type="NCBI Taxonomy" id="5974"/>
    <lineage>
        <taxon>Eukaryota</taxon>
        <taxon>Sar</taxon>
        <taxon>Alveolata</taxon>
        <taxon>Ciliophora</taxon>
        <taxon>Intramacronucleata</taxon>
        <taxon>Spirotrichea</taxon>
        <taxon>Stichotrichia</taxon>
        <taxon>Sporadotrichida</taxon>
        <taxon>Halteriidae</taxon>
        <taxon>Halteria</taxon>
    </lineage>
</organism>
<sequence>MPILVHEEPDPLDWVNYWVRIAKVEPYYDQAEVCAICTQYLKKGEDVGTLLCNHQFHPECVKKWFIKKAICPVCRATARR</sequence>
<dbReference type="GO" id="GO:0061630">
    <property type="term" value="F:ubiquitin protein ligase activity"/>
    <property type="evidence" value="ECO:0007669"/>
    <property type="project" value="UniProtKB-EC"/>
</dbReference>
<dbReference type="SUPFAM" id="SSF57850">
    <property type="entry name" value="RING/U-box"/>
    <property type="match status" value="1"/>
</dbReference>
<gene>
    <name evidence="10" type="ORF">FGO68_gene7425</name>
</gene>
<dbReference type="SMART" id="SM00184">
    <property type="entry name" value="RING"/>
    <property type="match status" value="1"/>
</dbReference>
<keyword evidence="11" id="KW-1185">Reference proteome</keyword>
<evidence type="ECO:0000256" key="7">
    <source>
        <dbReference type="ARBA" id="ARBA00022833"/>
    </source>
</evidence>
<evidence type="ECO:0000256" key="2">
    <source>
        <dbReference type="ARBA" id="ARBA00012483"/>
    </source>
</evidence>